<feature type="region of interest" description="Disordered" evidence="1">
    <location>
        <begin position="16"/>
        <end position="44"/>
    </location>
</feature>
<dbReference type="PATRIC" id="fig|266265.5.peg.818"/>
<reference evidence="2 3" key="1">
    <citation type="journal article" date="2006" name="Proc. Natl. Acad. Sci. U.S.A.">
        <title>Burkholderia xenovorans LB400 harbors a multi-replicon, 9.73-Mbp genome shaped for versatility.</title>
        <authorList>
            <person name="Chain P.S."/>
            <person name="Denef V.J."/>
            <person name="Konstantinidis K.T."/>
            <person name="Vergez L.M."/>
            <person name="Agullo L."/>
            <person name="Reyes V.L."/>
            <person name="Hauser L."/>
            <person name="Cordova M."/>
            <person name="Gomez L."/>
            <person name="Gonzalez M."/>
            <person name="Land M."/>
            <person name="Lao V."/>
            <person name="Larimer F."/>
            <person name="LiPuma J.J."/>
            <person name="Mahenthiralingam E."/>
            <person name="Malfatti S.A."/>
            <person name="Marx C.J."/>
            <person name="Parnell J.J."/>
            <person name="Ramette A."/>
            <person name="Richardson P."/>
            <person name="Seeger M."/>
            <person name="Smith D."/>
            <person name="Spilker T."/>
            <person name="Sul W.J."/>
            <person name="Tsoi T.V."/>
            <person name="Ulrich L.E."/>
            <person name="Zhulin I.B."/>
            <person name="Tiedje J.M."/>
        </authorList>
    </citation>
    <scope>NUCLEOTIDE SEQUENCE [LARGE SCALE GENOMIC DNA]</scope>
    <source>
        <strain evidence="2 3">LB400</strain>
    </source>
</reference>
<dbReference type="Pfam" id="PF13481">
    <property type="entry name" value="AAA_25"/>
    <property type="match status" value="1"/>
</dbReference>
<protein>
    <submittedName>
        <fullName evidence="2">Uncharacterized protein</fullName>
    </submittedName>
</protein>
<keyword evidence="3" id="KW-1185">Reference proteome</keyword>
<organism evidence="2 3">
    <name type="scientific">Paraburkholderia xenovorans (strain LB400)</name>
    <dbReference type="NCBI Taxonomy" id="266265"/>
    <lineage>
        <taxon>Bacteria</taxon>
        <taxon>Pseudomonadati</taxon>
        <taxon>Pseudomonadota</taxon>
        <taxon>Betaproteobacteria</taxon>
        <taxon>Burkholderiales</taxon>
        <taxon>Burkholderiaceae</taxon>
        <taxon>Paraburkholderia</taxon>
    </lineage>
</organism>
<dbReference type="Gene3D" id="3.40.50.300">
    <property type="entry name" value="P-loop containing nucleotide triphosphate hydrolases"/>
    <property type="match status" value="1"/>
</dbReference>
<dbReference type="InterPro" id="IPR027417">
    <property type="entry name" value="P-loop_NTPase"/>
</dbReference>
<dbReference type="KEGG" id="bxe:Bxe_A3653"/>
<evidence type="ECO:0000256" key="1">
    <source>
        <dbReference type="SAM" id="MobiDB-lite"/>
    </source>
</evidence>
<dbReference type="STRING" id="266265.Bxe_A3653"/>
<name>Q144A4_PARXL</name>
<evidence type="ECO:0000313" key="2">
    <source>
        <dbReference type="EMBL" id="ABE29335.1"/>
    </source>
</evidence>
<sequence length="387" mass="42115">MSPPFIDSDEYERASVRDHFAKNGDERARQRRAERPAAGPHAPAPYATESLAELATQSPPQHWIVKPIASASSLLALFGAAGCGKSFLGFDLGVAVAGAADEWFHYRVSHVPVLLVVLEGDAGIPKRARAWHLDTGSDYPARFWVLRGQPFDLRSLSDIDRLIEVARRLGMAGGLVIVDTLNRASGGADENSSADVGRLIEACKVIQLALSATVILIAHSGKDSSRGLRGHSSLYAALDAAIEVRECDGGVREWTLVKSKDGCDGLRHTFRLRSVEVGVDDDGDPVTSCVIEPLDAEPERLRPARPRGSAQMIVYRVVGDMLRASREFGKANAPPTHACVPVEAAIEQAALHMVCKAKNRRYVARRTVTHMIASRIYSARDDWLWAE</sequence>
<accession>Q144A4</accession>
<dbReference type="KEGG" id="bxb:DR64_1345"/>
<gene>
    <name evidence="2" type="ORF">Bxe_A3653</name>
</gene>
<dbReference type="Proteomes" id="UP000001817">
    <property type="component" value="Chromosome 1"/>
</dbReference>
<dbReference type="AlphaFoldDB" id="Q144A4"/>
<dbReference type="eggNOG" id="COG3598">
    <property type="taxonomic scope" value="Bacteria"/>
</dbReference>
<feature type="compositionally biased region" description="Basic and acidic residues" evidence="1">
    <location>
        <begin position="16"/>
        <end position="35"/>
    </location>
</feature>
<evidence type="ECO:0000313" key="3">
    <source>
        <dbReference type="Proteomes" id="UP000001817"/>
    </source>
</evidence>
<proteinExistence type="predicted"/>
<dbReference type="SUPFAM" id="SSF52540">
    <property type="entry name" value="P-loop containing nucleoside triphosphate hydrolases"/>
    <property type="match status" value="1"/>
</dbReference>
<dbReference type="EMBL" id="CP000270">
    <property type="protein sequence ID" value="ABE29335.1"/>
    <property type="molecule type" value="Genomic_DNA"/>
</dbReference>